<dbReference type="Gene3D" id="3.40.50.720">
    <property type="entry name" value="NAD(P)-binding Rossmann-like Domain"/>
    <property type="match status" value="1"/>
</dbReference>
<dbReference type="PANTHER" id="PTHR43861:SF5">
    <property type="entry name" value="BLL5978 PROTEIN"/>
    <property type="match status" value="1"/>
</dbReference>
<comment type="caution">
    <text evidence="3">The sequence shown here is derived from an EMBL/GenBank/DDBJ whole genome shotgun (WGS) entry which is preliminary data.</text>
</comment>
<proteinExistence type="predicted"/>
<dbReference type="Gene3D" id="6.20.50.110">
    <property type="entry name" value="Methyltransferase, zinc-binding domain"/>
    <property type="match status" value="1"/>
</dbReference>
<feature type="domain" description="C-methyltransferase" evidence="2">
    <location>
        <begin position="252"/>
        <end position="407"/>
    </location>
</feature>
<dbReference type="Pfam" id="PF08421">
    <property type="entry name" value="Methyltransf_13"/>
    <property type="match status" value="1"/>
</dbReference>
<evidence type="ECO:0000313" key="4">
    <source>
        <dbReference type="Proteomes" id="UP000178636"/>
    </source>
</evidence>
<feature type="domain" description="Methyltransferase putative zinc binding" evidence="1">
    <location>
        <begin position="8"/>
        <end position="70"/>
    </location>
</feature>
<dbReference type="Pfam" id="PF13489">
    <property type="entry name" value="Methyltransf_23"/>
    <property type="match status" value="1"/>
</dbReference>
<name>A0A1G2DCV6_9BACT</name>
<dbReference type="Gene3D" id="3.40.50.150">
    <property type="entry name" value="Vaccinia Virus protein VP39"/>
    <property type="match status" value="1"/>
</dbReference>
<sequence>MLTKNTACRDCGSSKLTLFLDLSDQPPANAFLTKEALADGHETRYPLKAYVCEDCQLVQLIDVVDLDTLFQDYVYLTAGAGPTTPKHFTEYAESIAKRFALGKNSFVVEIGSNDGLLLSAFQKCDVKKVLGVDPAKNVAKIANDRGTPTLAEPWGEAVAKRIAKEHGKADLIIGNNVVAHINDHQDLVRAVKALLAPKGAFVFEAPYLVDMFENLSFDTIYHEHLSCLAVRPLKRLFESHGLQVFDVRGKSVQGNSMRMFVGWPDAHEVHLRVPGFVNKEEGMNLNIVPSYHNLARRAERRVKETTDLLAKLKKEGKRIAGYGAPAKGNTLLNYAKIGPETLEYLTEELPTKIGKFSPGMHIPVVHVDVARKDPPDYLLVLAWNYLEKILEREDALRKRGTKFIVPIGEYLRVL</sequence>
<dbReference type="AlphaFoldDB" id="A0A1G2DCV6"/>
<evidence type="ECO:0008006" key="5">
    <source>
        <dbReference type="Google" id="ProtNLM"/>
    </source>
</evidence>
<dbReference type="Pfam" id="PF08484">
    <property type="entry name" value="Methyltransf_14"/>
    <property type="match status" value="1"/>
</dbReference>
<dbReference type="Proteomes" id="UP000178636">
    <property type="component" value="Unassembled WGS sequence"/>
</dbReference>
<dbReference type="EMBL" id="MHLO01000035">
    <property type="protein sequence ID" value="OGZ11343.1"/>
    <property type="molecule type" value="Genomic_DNA"/>
</dbReference>
<reference evidence="3 4" key="1">
    <citation type="journal article" date="2016" name="Nat. Commun.">
        <title>Thousands of microbial genomes shed light on interconnected biogeochemical processes in an aquifer system.</title>
        <authorList>
            <person name="Anantharaman K."/>
            <person name="Brown C.T."/>
            <person name="Hug L.A."/>
            <person name="Sharon I."/>
            <person name="Castelle C.J."/>
            <person name="Probst A.J."/>
            <person name="Thomas B.C."/>
            <person name="Singh A."/>
            <person name="Wilkins M.J."/>
            <person name="Karaoz U."/>
            <person name="Brodie E.L."/>
            <person name="Williams K.H."/>
            <person name="Hubbard S.S."/>
            <person name="Banfield J.F."/>
        </authorList>
    </citation>
    <scope>NUCLEOTIDE SEQUENCE [LARGE SCALE GENOMIC DNA]</scope>
</reference>
<evidence type="ECO:0000313" key="3">
    <source>
        <dbReference type="EMBL" id="OGZ11343.1"/>
    </source>
</evidence>
<evidence type="ECO:0000259" key="1">
    <source>
        <dbReference type="Pfam" id="PF08421"/>
    </source>
</evidence>
<dbReference type="PANTHER" id="PTHR43861">
    <property type="entry name" value="TRANS-ACONITATE 2-METHYLTRANSFERASE-RELATED"/>
    <property type="match status" value="1"/>
</dbReference>
<gene>
    <name evidence="3" type="ORF">A3C93_05390</name>
</gene>
<protein>
    <recommendedName>
        <fullName evidence="5">Methyltransferase</fullName>
    </recommendedName>
</protein>
<accession>A0A1G2DCV6</accession>
<dbReference type="InterPro" id="IPR013691">
    <property type="entry name" value="MeTrfase_14"/>
</dbReference>
<dbReference type="STRING" id="1798664.A3C93_05390"/>
<organism evidence="3 4">
    <name type="scientific">Candidatus Lloydbacteria bacterium RIFCSPHIGHO2_02_FULL_54_17</name>
    <dbReference type="NCBI Taxonomy" id="1798664"/>
    <lineage>
        <taxon>Bacteria</taxon>
        <taxon>Candidatus Lloydiibacteriota</taxon>
    </lineage>
</organism>
<dbReference type="InterPro" id="IPR029063">
    <property type="entry name" value="SAM-dependent_MTases_sf"/>
</dbReference>
<dbReference type="InterPro" id="IPR013630">
    <property type="entry name" value="Methyltransf_Zn-bd_dom_put"/>
</dbReference>
<dbReference type="InterPro" id="IPR038576">
    <property type="entry name" value="Methyltransf_Zn-bd_dom_put_sf"/>
</dbReference>
<evidence type="ECO:0000259" key="2">
    <source>
        <dbReference type="Pfam" id="PF08484"/>
    </source>
</evidence>
<dbReference type="SUPFAM" id="SSF53335">
    <property type="entry name" value="S-adenosyl-L-methionine-dependent methyltransferases"/>
    <property type="match status" value="1"/>
</dbReference>
<dbReference type="CDD" id="cd02440">
    <property type="entry name" value="AdoMet_MTases"/>
    <property type="match status" value="1"/>
</dbReference>